<dbReference type="FunFam" id="3.90.640.10:FF:000109">
    <property type="entry name" value="Actin-Related Proteins"/>
    <property type="match status" value="1"/>
</dbReference>
<dbReference type="SUPFAM" id="SSF53067">
    <property type="entry name" value="Actin-like ATPase domain"/>
    <property type="match status" value="2"/>
</dbReference>
<dbReference type="Gene3D" id="3.90.640.10">
    <property type="entry name" value="Actin, Chain A, domain 4"/>
    <property type="match status" value="1"/>
</dbReference>
<dbReference type="Gene3D" id="3.30.420.40">
    <property type="match status" value="2"/>
</dbReference>
<dbReference type="InterPro" id="IPR043129">
    <property type="entry name" value="ATPase_NBD"/>
</dbReference>
<sequence>MTSREVRVRCEALGPRRHTAVFAHDFNKFFFSFLYSLKIKRDKLSSNTQAVLESLKAARRSSSGVSTSSILSVSSTALSQAISSIDNGKSAVIVEVGSKLTKVGCAGELNPRLIIRTEYTDDNGKLVTADEILALNNRKTASKSIEYYEDLLHKFLKMIFLRVLAPTDRPVIVVESMFMSEDLRKAMTKVIVERIRCKSLMFMPSHVCATFPFNTQNALVVDIGYSECVAVPIIEGVTMLNEFESARSICGRQLERRVRELMEKYGQVEELGGERRALEEADWEDINNIRLIETLSVSLICLDRERSEKWKEWEAAEGEKPSIEVLCEENLVPVGGKSIVVPSVVFETSVEIFFDESLNPDSFDMSLPKILHRLVSKCSIDLRKKLFPNVLLAGGVSTIPGLMKRLEQEIQYIDEKNETKFAEVVKFYQFSEIKNSPLFVSWVGASLLGSLRETIERRSLTLDEWRTGKLAADWTDMIVKAR</sequence>
<protein>
    <recommendedName>
        <fullName evidence="4">Actin-related protein 10</fullName>
    </recommendedName>
</protein>
<evidence type="ECO:0000313" key="2">
    <source>
        <dbReference type="EMBL" id="PIC35532.1"/>
    </source>
</evidence>
<evidence type="ECO:0008006" key="4">
    <source>
        <dbReference type="Google" id="ProtNLM"/>
    </source>
</evidence>
<evidence type="ECO:0000256" key="1">
    <source>
        <dbReference type="RuleBase" id="RU000487"/>
    </source>
</evidence>
<name>A0A2G5U7L3_9PELO</name>
<accession>A0A2G5U7L3</accession>
<proteinExistence type="inferred from homology"/>
<dbReference type="STRING" id="1611254.A0A2G5U7L3"/>
<comment type="caution">
    <text evidence="2">The sequence shown here is derived from an EMBL/GenBank/DDBJ whole genome shotgun (WGS) entry which is preliminary data.</text>
</comment>
<reference evidence="3" key="1">
    <citation type="submission" date="2017-10" db="EMBL/GenBank/DDBJ databases">
        <title>Rapid genome shrinkage in a self-fertile nematode reveals novel sperm competition proteins.</title>
        <authorList>
            <person name="Yin D."/>
            <person name="Schwarz E.M."/>
            <person name="Thomas C.G."/>
            <person name="Felde R.L."/>
            <person name="Korf I.F."/>
            <person name="Cutter A.D."/>
            <person name="Schartner C.M."/>
            <person name="Ralston E.J."/>
            <person name="Meyer B.J."/>
            <person name="Haag E.S."/>
        </authorList>
    </citation>
    <scope>NUCLEOTIDE SEQUENCE [LARGE SCALE GENOMIC DNA]</scope>
    <source>
        <strain evidence="3">JU1422</strain>
    </source>
</reference>
<comment type="similarity">
    <text evidence="1">Belongs to the actin family.</text>
</comment>
<evidence type="ECO:0000313" key="3">
    <source>
        <dbReference type="Proteomes" id="UP000230233"/>
    </source>
</evidence>
<dbReference type="SMART" id="SM00268">
    <property type="entry name" value="ACTIN"/>
    <property type="match status" value="1"/>
</dbReference>
<dbReference type="Proteomes" id="UP000230233">
    <property type="component" value="Chromosome IV"/>
</dbReference>
<gene>
    <name evidence="2" type="primary">Cni-arp-11</name>
    <name evidence="2" type="synonym">Cnig_chr_IV.g14861</name>
    <name evidence="2" type="ORF">B9Z55_014861</name>
</gene>
<organism evidence="2 3">
    <name type="scientific">Caenorhabditis nigoni</name>
    <dbReference type="NCBI Taxonomy" id="1611254"/>
    <lineage>
        <taxon>Eukaryota</taxon>
        <taxon>Metazoa</taxon>
        <taxon>Ecdysozoa</taxon>
        <taxon>Nematoda</taxon>
        <taxon>Chromadorea</taxon>
        <taxon>Rhabditida</taxon>
        <taxon>Rhabditina</taxon>
        <taxon>Rhabditomorpha</taxon>
        <taxon>Rhabditoidea</taxon>
        <taxon>Rhabditidae</taxon>
        <taxon>Peloderinae</taxon>
        <taxon>Caenorhabditis</taxon>
    </lineage>
</organism>
<dbReference type="AlphaFoldDB" id="A0A2G5U7L3"/>
<keyword evidence="3" id="KW-1185">Reference proteome</keyword>
<dbReference type="Pfam" id="PF00022">
    <property type="entry name" value="Actin"/>
    <property type="match status" value="1"/>
</dbReference>
<dbReference type="OrthoDB" id="337660at2759"/>
<dbReference type="InterPro" id="IPR004000">
    <property type="entry name" value="Actin"/>
</dbReference>
<dbReference type="PANTHER" id="PTHR11937">
    <property type="entry name" value="ACTIN"/>
    <property type="match status" value="1"/>
</dbReference>
<dbReference type="EMBL" id="PDUG01000004">
    <property type="protein sequence ID" value="PIC35532.1"/>
    <property type="molecule type" value="Genomic_DNA"/>
</dbReference>